<feature type="compositionally biased region" description="Basic and acidic residues" evidence="1">
    <location>
        <begin position="86"/>
        <end position="111"/>
    </location>
</feature>
<feature type="compositionally biased region" description="Basic and acidic residues" evidence="1">
    <location>
        <begin position="119"/>
        <end position="129"/>
    </location>
</feature>
<evidence type="ECO:0000313" key="4">
    <source>
        <dbReference type="Proteomes" id="UP000198975"/>
    </source>
</evidence>
<keyword evidence="2" id="KW-0732">Signal</keyword>
<name>A0A1C4E126_9ENTR</name>
<reference evidence="4" key="1">
    <citation type="submission" date="2016-08" db="EMBL/GenBank/DDBJ databases">
        <authorList>
            <person name="Varghese N."/>
            <person name="Submissions Spin"/>
        </authorList>
    </citation>
    <scope>NUCLEOTIDE SEQUENCE [LARGE SCALE GENOMIC DNA]</scope>
    <source>
        <strain evidence="4">REICA_082</strain>
    </source>
</reference>
<evidence type="ECO:0008006" key="5">
    <source>
        <dbReference type="Google" id="ProtNLM"/>
    </source>
</evidence>
<evidence type="ECO:0000313" key="3">
    <source>
        <dbReference type="EMBL" id="SCC37304.1"/>
    </source>
</evidence>
<dbReference type="AlphaFoldDB" id="A0A1C4E126"/>
<feature type="chain" id="PRO_5008690823" description="Zein-binding" evidence="2">
    <location>
        <begin position="23"/>
        <end position="129"/>
    </location>
</feature>
<keyword evidence="4" id="KW-1185">Reference proteome</keyword>
<proteinExistence type="predicted"/>
<protein>
    <recommendedName>
        <fullName evidence="5">Zein-binding</fullName>
    </recommendedName>
</protein>
<dbReference type="Proteomes" id="UP000198975">
    <property type="component" value="Unassembled WGS sequence"/>
</dbReference>
<evidence type="ECO:0000256" key="1">
    <source>
        <dbReference type="SAM" id="MobiDB-lite"/>
    </source>
</evidence>
<dbReference type="Gene3D" id="1.20.5.340">
    <property type="match status" value="1"/>
</dbReference>
<feature type="region of interest" description="Disordered" evidence="1">
    <location>
        <begin position="86"/>
        <end position="129"/>
    </location>
</feature>
<dbReference type="RefSeq" id="WP_088236959.1">
    <property type="nucleotide sequence ID" value="NZ_FMAY01000016.1"/>
</dbReference>
<organism evidence="3 4">
    <name type="scientific">Kosakonia oryzendophytica</name>
    <dbReference type="NCBI Taxonomy" id="1005665"/>
    <lineage>
        <taxon>Bacteria</taxon>
        <taxon>Pseudomonadati</taxon>
        <taxon>Pseudomonadota</taxon>
        <taxon>Gammaproteobacteria</taxon>
        <taxon>Enterobacterales</taxon>
        <taxon>Enterobacteriaceae</taxon>
        <taxon>Kosakonia</taxon>
    </lineage>
</organism>
<evidence type="ECO:0000256" key="2">
    <source>
        <dbReference type="SAM" id="SignalP"/>
    </source>
</evidence>
<feature type="signal peptide" evidence="2">
    <location>
        <begin position="1"/>
        <end position="22"/>
    </location>
</feature>
<dbReference type="EMBL" id="FMAY01000016">
    <property type="protein sequence ID" value="SCC37304.1"/>
    <property type="molecule type" value="Genomic_DNA"/>
</dbReference>
<accession>A0A1C4E126</accession>
<sequence length="129" mass="14378">MIKSVAVAIGLLSFLPATYGHAADRPVSLGSSGYQSDSVMVLQGTEHDTGNATIVPSDYLSVSKLRNIQEDAPKQKEDIADMKKTLSEMGRDRENLQRRNDELSRKVDDMQRSINSLENKLDELSRRVK</sequence>
<gene>
    <name evidence="3" type="ORF">GA0061071_11654</name>
</gene>